<dbReference type="InterPro" id="IPR036291">
    <property type="entry name" value="NAD(P)-bd_dom_sf"/>
</dbReference>
<dbReference type="PIRSF" id="PIRSF001109">
    <property type="entry name" value="Ad_hcy_hydrolase"/>
    <property type="match status" value="1"/>
</dbReference>
<evidence type="ECO:0000256" key="3">
    <source>
        <dbReference type="ARBA" id="ARBA00023027"/>
    </source>
</evidence>
<sequence length="418" mass="45579">MTPTPSDADDPLSWAREHTPILRSFQDEYGETRPLEDYTVAFASHLEPKSGVAIETLRAAGAEVLFTPSEPQSTHGPVVKELDARDGITAFAWEGMTDEEFDAAQHDLLEREPDFILDDGCELIAKVHADHRDVAADVIGGGEQTTAGITRLEAMEDEGVLEFPVYGVNDTPMKHFFDNVHGTGESSLTNIAITTNAIISGKDVVVCGYGYCGRGIARKARGMGAQTIVTEVDPRKALQAHMDGHRVMSMAEATEVGDLFITATGNREVMRKEHFEAMQDGATLANSGHFDVEIALDDLEAMAEEVTTPKEGVTQYQMSDGRRLNLLAEGRLVNLTGPYSQGHPAEVIDTTHAMMFIAAHDMLAGDGDALTPGLYNIPDRLDRAVAERKLETLGVSIDEMTESQRAYGKEWEHPDSSF</sequence>
<dbReference type="EMBL" id="JBHTBL010000009">
    <property type="protein sequence ID" value="MFC7325083.1"/>
    <property type="molecule type" value="Genomic_DNA"/>
</dbReference>
<evidence type="ECO:0000259" key="5">
    <source>
        <dbReference type="SMART" id="SM00997"/>
    </source>
</evidence>
<dbReference type="Pfam" id="PF00670">
    <property type="entry name" value="AdoHcyase_NAD"/>
    <property type="match status" value="1"/>
</dbReference>
<dbReference type="Gene3D" id="3.40.50.720">
    <property type="entry name" value="NAD(P)-binding Rossmann-like Domain"/>
    <property type="match status" value="1"/>
</dbReference>
<feature type="binding site" evidence="4">
    <location>
        <position position="334"/>
    </location>
    <ligand>
        <name>NAD(+)</name>
        <dbReference type="ChEBI" id="CHEBI:57540"/>
    </ligand>
</feature>
<evidence type="ECO:0000313" key="6">
    <source>
        <dbReference type="EMBL" id="MFC7325083.1"/>
    </source>
</evidence>
<dbReference type="InterPro" id="IPR000043">
    <property type="entry name" value="Adenosylhomocysteinase-like"/>
</dbReference>
<evidence type="ECO:0000313" key="7">
    <source>
        <dbReference type="Proteomes" id="UP001596545"/>
    </source>
</evidence>
<dbReference type="Proteomes" id="UP001596545">
    <property type="component" value="Unassembled WGS sequence"/>
</dbReference>
<dbReference type="CDD" id="cd00401">
    <property type="entry name" value="SAHH"/>
    <property type="match status" value="1"/>
</dbReference>
<dbReference type="Gene3D" id="3.40.50.1480">
    <property type="entry name" value="Adenosylhomocysteinase-like"/>
    <property type="match status" value="1"/>
</dbReference>
<proteinExistence type="inferred from homology"/>
<feature type="binding site" evidence="4">
    <location>
        <position position="231"/>
    </location>
    <ligand>
        <name>NAD(+)</name>
        <dbReference type="ChEBI" id="CHEBI:57540"/>
    </ligand>
</feature>
<feature type="binding site" evidence="4">
    <location>
        <begin position="287"/>
        <end position="289"/>
    </location>
    <ligand>
        <name>NAD(+)</name>
        <dbReference type="ChEBI" id="CHEBI:57540"/>
    </ligand>
</feature>
<dbReference type="InterPro" id="IPR042172">
    <property type="entry name" value="Adenosylhomocyst_ase-like_sf"/>
</dbReference>
<dbReference type="RefSeq" id="WP_256409645.1">
    <property type="nucleotide sequence ID" value="NZ_JANHDN010000006.1"/>
</dbReference>
<dbReference type="SMART" id="SM00996">
    <property type="entry name" value="AdoHcyase"/>
    <property type="match status" value="1"/>
</dbReference>
<gene>
    <name evidence="6" type="ORF">ACFQMF_10895</name>
</gene>
<reference evidence="6 7" key="1">
    <citation type="journal article" date="2019" name="Int. J. Syst. Evol. Microbiol.">
        <title>The Global Catalogue of Microorganisms (GCM) 10K type strain sequencing project: providing services to taxonomists for standard genome sequencing and annotation.</title>
        <authorList>
            <consortium name="The Broad Institute Genomics Platform"/>
            <consortium name="The Broad Institute Genome Sequencing Center for Infectious Disease"/>
            <person name="Wu L."/>
            <person name="Ma J."/>
        </authorList>
    </citation>
    <scope>NUCLEOTIDE SEQUENCE [LARGE SCALE GENOMIC DNA]</scope>
    <source>
        <strain evidence="6 7">CGMCC 1.12554</strain>
    </source>
</reference>
<evidence type="ECO:0000256" key="2">
    <source>
        <dbReference type="ARBA" id="ARBA00022563"/>
    </source>
</evidence>
<dbReference type="Pfam" id="PF05221">
    <property type="entry name" value="AdoHcyase"/>
    <property type="match status" value="1"/>
</dbReference>
<dbReference type="SUPFAM" id="SSF51735">
    <property type="entry name" value="NAD(P)-binding Rossmann-fold domains"/>
    <property type="match status" value="1"/>
</dbReference>
<dbReference type="GO" id="GO:0006730">
    <property type="term" value="P:one-carbon metabolic process"/>
    <property type="evidence" value="ECO:0007669"/>
    <property type="project" value="UniProtKB-KW"/>
</dbReference>
<evidence type="ECO:0000256" key="4">
    <source>
        <dbReference type="PIRSR" id="PIRSR001109-2"/>
    </source>
</evidence>
<dbReference type="NCBIfam" id="NF004005">
    <property type="entry name" value="PRK05476.2-3"/>
    <property type="match status" value="1"/>
</dbReference>
<dbReference type="InterPro" id="IPR020082">
    <property type="entry name" value="S-Ado-L-homoCys_hydrolase_CS"/>
</dbReference>
<dbReference type="InterPro" id="IPR015878">
    <property type="entry name" value="Ado_hCys_hydrolase_NAD-bd"/>
</dbReference>
<evidence type="ECO:0000256" key="1">
    <source>
        <dbReference type="ARBA" id="ARBA00007122"/>
    </source>
</evidence>
<organism evidence="6 7">
    <name type="scientific">Halorubrum rutilum</name>
    <dbReference type="NCBI Taxonomy" id="1364933"/>
    <lineage>
        <taxon>Archaea</taxon>
        <taxon>Methanobacteriati</taxon>
        <taxon>Methanobacteriota</taxon>
        <taxon>Stenosarchaea group</taxon>
        <taxon>Halobacteria</taxon>
        <taxon>Halobacteriales</taxon>
        <taxon>Haloferacaceae</taxon>
        <taxon>Halorubrum</taxon>
    </lineage>
</organism>
<name>A0ABD6AN66_9EURY</name>
<keyword evidence="3 4" id="KW-0520">NAD</keyword>
<accession>A0ABD6AN66</accession>
<dbReference type="PANTHER" id="PTHR23420:SF0">
    <property type="entry name" value="ADENOSYLHOMOCYSTEINASE"/>
    <property type="match status" value="1"/>
</dbReference>
<comment type="cofactor">
    <cofactor evidence="4">
        <name>NAD(+)</name>
        <dbReference type="ChEBI" id="CHEBI:57540"/>
    </cofactor>
    <text evidence="4">Binds 1 NAD(+) per subunit.</text>
</comment>
<dbReference type="PANTHER" id="PTHR23420">
    <property type="entry name" value="ADENOSYLHOMOCYSTEINASE"/>
    <property type="match status" value="1"/>
</dbReference>
<feature type="binding site" evidence="4">
    <location>
        <position position="343"/>
    </location>
    <ligand>
        <name>NAD(+)</name>
        <dbReference type="ChEBI" id="CHEBI:57540"/>
    </ligand>
</feature>
<comment type="caution">
    <text evidence="6">The sequence shown here is derived from an EMBL/GenBank/DDBJ whole genome shotgun (WGS) entry which is preliminary data.</text>
</comment>
<dbReference type="SMART" id="SM00997">
    <property type="entry name" value="AdoHcyase_NAD"/>
    <property type="match status" value="1"/>
</dbReference>
<comment type="similarity">
    <text evidence="1">Belongs to the adenosylhomocysteinase family.</text>
</comment>
<feature type="binding site" evidence="4">
    <location>
        <begin position="210"/>
        <end position="215"/>
    </location>
    <ligand>
        <name>NAD(+)</name>
        <dbReference type="ChEBI" id="CHEBI:57540"/>
    </ligand>
</feature>
<dbReference type="SUPFAM" id="SSF52283">
    <property type="entry name" value="Formate/glycerate dehydrogenase catalytic domain-like"/>
    <property type="match status" value="1"/>
</dbReference>
<protein>
    <submittedName>
        <fullName evidence="6">Adenosylhomocysteinase</fullName>
    </submittedName>
</protein>
<dbReference type="PROSITE" id="PS00739">
    <property type="entry name" value="ADOHCYASE_2"/>
    <property type="match status" value="1"/>
</dbReference>
<dbReference type="AlphaFoldDB" id="A0ABD6AN66"/>
<keyword evidence="2" id="KW-0554">One-carbon metabolism</keyword>
<feature type="domain" description="S-adenosyl-L-homocysteine hydrolase NAD binding" evidence="5">
    <location>
        <begin position="179"/>
        <end position="340"/>
    </location>
</feature>
<keyword evidence="7" id="KW-1185">Reference proteome</keyword>